<dbReference type="Proteomes" id="UP000014760">
    <property type="component" value="Unassembled WGS sequence"/>
</dbReference>
<dbReference type="EMBL" id="AMQN01002889">
    <property type="status" value="NOT_ANNOTATED_CDS"/>
    <property type="molecule type" value="Genomic_DNA"/>
</dbReference>
<dbReference type="HOGENOM" id="CLU_875070_0_0_1"/>
<accession>R7TDQ6</accession>
<keyword evidence="3" id="KW-1185">Reference proteome</keyword>
<evidence type="ECO:0000313" key="3">
    <source>
        <dbReference type="Proteomes" id="UP000014760"/>
    </source>
</evidence>
<organism evidence="1">
    <name type="scientific">Capitella teleta</name>
    <name type="common">Polychaete worm</name>
    <dbReference type="NCBI Taxonomy" id="283909"/>
    <lineage>
        <taxon>Eukaryota</taxon>
        <taxon>Metazoa</taxon>
        <taxon>Spiralia</taxon>
        <taxon>Lophotrochozoa</taxon>
        <taxon>Annelida</taxon>
        <taxon>Polychaeta</taxon>
        <taxon>Sedentaria</taxon>
        <taxon>Scolecida</taxon>
        <taxon>Capitellidae</taxon>
        <taxon>Capitella</taxon>
    </lineage>
</organism>
<reference evidence="3" key="1">
    <citation type="submission" date="2012-12" db="EMBL/GenBank/DDBJ databases">
        <authorList>
            <person name="Hellsten U."/>
            <person name="Grimwood J."/>
            <person name="Chapman J.A."/>
            <person name="Shapiro H."/>
            <person name="Aerts A."/>
            <person name="Otillar R.P."/>
            <person name="Terry A.Y."/>
            <person name="Boore J.L."/>
            <person name="Simakov O."/>
            <person name="Marletaz F."/>
            <person name="Cho S.-J."/>
            <person name="Edsinger-Gonzales E."/>
            <person name="Havlak P."/>
            <person name="Kuo D.-H."/>
            <person name="Larsson T."/>
            <person name="Lv J."/>
            <person name="Arendt D."/>
            <person name="Savage R."/>
            <person name="Osoegawa K."/>
            <person name="de Jong P."/>
            <person name="Lindberg D.R."/>
            <person name="Seaver E.C."/>
            <person name="Weisblat D.A."/>
            <person name="Putnam N.H."/>
            <person name="Grigoriev I.V."/>
            <person name="Rokhsar D.S."/>
        </authorList>
    </citation>
    <scope>NUCLEOTIDE SEQUENCE</scope>
    <source>
        <strain evidence="3">I ESC-2004</strain>
    </source>
</reference>
<dbReference type="EMBL" id="KB310318">
    <property type="protein sequence ID" value="ELT91868.1"/>
    <property type="molecule type" value="Genomic_DNA"/>
</dbReference>
<dbReference type="EnsemblMetazoa" id="CapteT188264">
    <property type="protein sequence ID" value="CapteP188264"/>
    <property type="gene ID" value="CapteG188264"/>
</dbReference>
<proteinExistence type="predicted"/>
<evidence type="ECO:0000313" key="1">
    <source>
        <dbReference type="EMBL" id="ELT91868.1"/>
    </source>
</evidence>
<name>R7TDQ6_CAPTE</name>
<dbReference type="AlphaFoldDB" id="R7TDQ6"/>
<reference evidence="2" key="3">
    <citation type="submission" date="2015-06" db="UniProtKB">
        <authorList>
            <consortium name="EnsemblMetazoa"/>
        </authorList>
    </citation>
    <scope>IDENTIFICATION</scope>
</reference>
<reference evidence="1 3" key="2">
    <citation type="journal article" date="2013" name="Nature">
        <title>Insights into bilaterian evolution from three spiralian genomes.</title>
        <authorList>
            <person name="Simakov O."/>
            <person name="Marletaz F."/>
            <person name="Cho S.J."/>
            <person name="Edsinger-Gonzales E."/>
            <person name="Havlak P."/>
            <person name="Hellsten U."/>
            <person name="Kuo D.H."/>
            <person name="Larsson T."/>
            <person name="Lv J."/>
            <person name="Arendt D."/>
            <person name="Savage R."/>
            <person name="Osoegawa K."/>
            <person name="de Jong P."/>
            <person name="Grimwood J."/>
            <person name="Chapman J.A."/>
            <person name="Shapiro H."/>
            <person name="Aerts A."/>
            <person name="Otillar R.P."/>
            <person name="Terry A.Y."/>
            <person name="Boore J.L."/>
            <person name="Grigoriev I.V."/>
            <person name="Lindberg D.R."/>
            <person name="Seaver E.C."/>
            <person name="Weisblat D.A."/>
            <person name="Putnam N.H."/>
            <person name="Rokhsar D.S."/>
        </authorList>
    </citation>
    <scope>NUCLEOTIDE SEQUENCE</scope>
    <source>
        <strain evidence="1 3">I ESC-2004</strain>
    </source>
</reference>
<gene>
    <name evidence="1" type="ORF">CAPTEDRAFT_188264</name>
</gene>
<evidence type="ECO:0000313" key="2">
    <source>
        <dbReference type="EnsemblMetazoa" id="CapteP188264"/>
    </source>
</evidence>
<sequence length="318" mass="35754">MTVGRDAPTVKEKEVAIFCGDQKPRKIARDKTERLYQQTEGPFAHPPSQPSSPSYSIRCRWITLLAHSWLRGACLEKTMQELFGAVSTEDVHCMEAVIASDVTIPFVHAVQMMALVFNEYSIQERVDIPRVMHPWKPQVVARQAPGTRSPGILVTVWSFLRGARSHVGAERIPSLAPAVAAEATSLQQQAPNVTHKQKACNSSRGVSNHKATLIANEIKTLLLKNAIKRAPSLIMERSQRNLLYQRDFVMALLRNLGLLINLEKSNLHPKRQFTFLGFDWDTDCPSVGLTSEKENKYSCLLTDYYSALIVHDWIYSVS</sequence>
<protein>
    <submittedName>
        <fullName evidence="1 2">Uncharacterized protein</fullName>
    </submittedName>
</protein>